<evidence type="ECO:0000259" key="11">
    <source>
        <dbReference type="PROSITE" id="PS51038"/>
    </source>
</evidence>
<evidence type="ECO:0000256" key="5">
    <source>
        <dbReference type="ARBA" id="ARBA00023117"/>
    </source>
</evidence>
<dbReference type="PANTHER" id="PTHR16062:SF21">
    <property type="entry name" value="CHROMATIN STRUCTURE-REMODELING COMPLEX SUBUNIT RSC1-RELATED"/>
    <property type="match status" value="1"/>
</dbReference>
<dbReference type="AlphaFoldDB" id="A0A3N4IHP4"/>
<dbReference type="EMBL" id="ML119681">
    <property type="protein sequence ID" value="RPA81174.1"/>
    <property type="molecule type" value="Genomic_DNA"/>
</dbReference>
<dbReference type="PROSITE" id="PS50014">
    <property type="entry name" value="BROMODOMAIN_2"/>
    <property type="match status" value="1"/>
</dbReference>
<keyword evidence="7" id="KW-0539">Nucleus</keyword>
<dbReference type="Pfam" id="PF01426">
    <property type="entry name" value="BAH"/>
    <property type="match status" value="1"/>
</dbReference>
<protein>
    <submittedName>
        <fullName evidence="12">BAH-domain-containing protein</fullName>
    </submittedName>
</protein>
<feature type="domain" description="BAH" evidence="11">
    <location>
        <begin position="167"/>
        <end position="285"/>
    </location>
</feature>
<evidence type="ECO:0000256" key="2">
    <source>
        <dbReference type="ARBA" id="ARBA00022737"/>
    </source>
</evidence>
<evidence type="ECO:0000313" key="12">
    <source>
        <dbReference type="EMBL" id="RPA81174.1"/>
    </source>
</evidence>
<dbReference type="PROSITE" id="PS51038">
    <property type="entry name" value="BAH"/>
    <property type="match status" value="1"/>
</dbReference>
<dbReference type="Gene3D" id="2.30.30.490">
    <property type="match status" value="1"/>
</dbReference>
<feature type="non-terminal residue" evidence="12">
    <location>
        <position position="1"/>
    </location>
</feature>
<keyword evidence="2" id="KW-0677">Repeat</keyword>
<dbReference type="SUPFAM" id="SSF47370">
    <property type="entry name" value="Bromodomain"/>
    <property type="match status" value="1"/>
</dbReference>
<sequence>GSDGLNQQALDPRRKRGRPPRVDNPMEMRIKNVLKGIRRVKDENNVSKIKGFDKLPDQKQHPGYYTRIANPISVEGIKKKIKRREYEVLNDFINDLRLMFQNTRQYYDQNHILYKDSLILEDEAAKLAQTEMAKSEIQLGEEMFSAAGDRNVKDKRFPVSKIDHKGESYTLGDWIHLVNPNDPAKPTVGQIFRTWRTENGSFWINACWYYRPEQTVHSVYRKFFDREVFKTGQYRDHQIEEVLGKCFVMFVTKYSRGRPKGFQNKPVYVCESRYNELEKKLNKIKTWKSCIPDEIRSRDYEMDMFPQPQPLIKVESPIKHLLPKDAKEGDPLPEATMGAENAPPIVGAVFLGEKEVCRRCFAFLSSLQHFFVFFFLTLSSYRKLHHLKSPLHHLQSTIPLAHLARRALNPEPPTITRTCL</sequence>
<dbReference type="GO" id="GO:0003682">
    <property type="term" value="F:chromatin binding"/>
    <property type="evidence" value="ECO:0007669"/>
    <property type="project" value="InterPro"/>
</dbReference>
<dbReference type="InterPro" id="IPR043151">
    <property type="entry name" value="BAH_sf"/>
</dbReference>
<dbReference type="InterPro" id="IPR001487">
    <property type="entry name" value="Bromodomain"/>
</dbReference>
<organism evidence="12 13">
    <name type="scientific">Ascobolus immersus RN42</name>
    <dbReference type="NCBI Taxonomy" id="1160509"/>
    <lineage>
        <taxon>Eukaryota</taxon>
        <taxon>Fungi</taxon>
        <taxon>Dikarya</taxon>
        <taxon>Ascomycota</taxon>
        <taxon>Pezizomycotina</taxon>
        <taxon>Pezizomycetes</taxon>
        <taxon>Pezizales</taxon>
        <taxon>Ascobolaceae</taxon>
        <taxon>Ascobolus</taxon>
    </lineage>
</organism>
<reference evidence="12 13" key="1">
    <citation type="journal article" date="2018" name="Nat. Ecol. Evol.">
        <title>Pezizomycetes genomes reveal the molecular basis of ectomycorrhizal truffle lifestyle.</title>
        <authorList>
            <person name="Murat C."/>
            <person name="Payen T."/>
            <person name="Noel B."/>
            <person name="Kuo A."/>
            <person name="Morin E."/>
            <person name="Chen J."/>
            <person name="Kohler A."/>
            <person name="Krizsan K."/>
            <person name="Balestrini R."/>
            <person name="Da Silva C."/>
            <person name="Montanini B."/>
            <person name="Hainaut M."/>
            <person name="Levati E."/>
            <person name="Barry K.W."/>
            <person name="Belfiori B."/>
            <person name="Cichocki N."/>
            <person name="Clum A."/>
            <person name="Dockter R.B."/>
            <person name="Fauchery L."/>
            <person name="Guy J."/>
            <person name="Iotti M."/>
            <person name="Le Tacon F."/>
            <person name="Lindquist E.A."/>
            <person name="Lipzen A."/>
            <person name="Malagnac F."/>
            <person name="Mello A."/>
            <person name="Molinier V."/>
            <person name="Miyauchi S."/>
            <person name="Poulain J."/>
            <person name="Riccioni C."/>
            <person name="Rubini A."/>
            <person name="Sitrit Y."/>
            <person name="Splivallo R."/>
            <person name="Traeger S."/>
            <person name="Wang M."/>
            <person name="Zifcakova L."/>
            <person name="Wipf D."/>
            <person name="Zambonelli A."/>
            <person name="Paolocci F."/>
            <person name="Nowrousian M."/>
            <person name="Ottonello S."/>
            <person name="Baldrian P."/>
            <person name="Spatafora J.W."/>
            <person name="Henrissat B."/>
            <person name="Nagy L.G."/>
            <person name="Aury J.M."/>
            <person name="Wincker P."/>
            <person name="Grigoriev I.V."/>
            <person name="Bonfante P."/>
            <person name="Martin F.M."/>
        </authorList>
    </citation>
    <scope>NUCLEOTIDE SEQUENCE [LARGE SCALE GENOMIC DNA]</scope>
    <source>
        <strain evidence="12 13">RN42</strain>
    </source>
</reference>
<dbReference type="GO" id="GO:0006338">
    <property type="term" value="P:chromatin remodeling"/>
    <property type="evidence" value="ECO:0007669"/>
    <property type="project" value="InterPro"/>
</dbReference>
<feature type="domain" description="Bromo" evidence="10">
    <location>
        <begin position="44"/>
        <end position="114"/>
    </location>
</feature>
<evidence type="ECO:0000256" key="7">
    <source>
        <dbReference type="ARBA" id="ARBA00023242"/>
    </source>
</evidence>
<evidence type="ECO:0000256" key="6">
    <source>
        <dbReference type="ARBA" id="ARBA00023163"/>
    </source>
</evidence>
<keyword evidence="6" id="KW-0804">Transcription</keyword>
<gene>
    <name evidence="12" type="ORF">BJ508DRAFT_209431</name>
</gene>
<evidence type="ECO:0000259" key="10">
    <source>
        <dbReference type="PROSITE" id="PS50014"/>
    </source>
</evidence>
<accession>A0A3N4IHP4</accession>
<keyword evidence="3" id="KW-0156">Chromatin regulator</keyword>
<evidence type="ECO:0000313" key="13">
    <source>
        <dbReference type="Proteomes" id="UP000275078"/>
    </source>
</evidence>
<dbReference type="Proteomes" id="UP000275078">
    <property type="component" value="Unassembled WGS sequence"/>
</dbReference>
<evidence type="ECO:0000256" key="4">
    <source>
        <dbReference type="ARBA" id="ARBA00023015"/>
    </source>
</evidence>
<evidence type="ECO:0000256" key="3">
    <source>
        <dbReference type="ARBA" id="ARBA00022853"/>
    </source>
</evidence>
<dbReference type="InterPro" id="IPR001025">
    <property type="entry name" value="BAH_dom"/>
</dbReference>
<keyword evidence="5 8" id="KW-0103">Bromodomain</keyword>
<dbReference type="GO" id="GO:0006368">
    <property type="term" value="P:transcription elongation by RNA polymerase II"/>
    <property type="evidence" value="ECO:0007669"/>
    <property type="project" value="TreeGrafter"/>
</dbReference>
<name>A0A3N4IHP4_ASCIM</name>
<dbReference type="PANTHER" id="PTHR16062">
    <property type="entry name" value="SWI/SNF-RELATED"/>
    <property type="match status" value="1"/>
</dbReference>
<comment type="subcellular location">
    <subcellularLocation>
        <location evidence="1">Nucleus</location>
    </subcellularLocation>
</comment>
<evidence type="ECO:0000256" key="9">
    <source>
        <dbReference type="SAM" id="MobiDB-lite"/>
    </source>
</evidence>
<dbReference type="InterPro" id="IPR036427">
    <property type="entry name" value="Bromodomain-like_sf"/>
</dbReference>
<dbReference type="PRINTS" id="PR00503">
    <property type="entry name" value="BROMODOMAIN"/>
</dbReference>
<keyword evidence="13" id="KW-1185">Reference proteome</keyword>
<proteinExistence type="predicted"/>
<evidence type="ECO:0000256" key="8">
    <source>
        <dbReference type="PROSITE-ProRule" id="PRU00035"/>
    </source>
</evidence>
<dbReference type="InterPro" id="IPR037382">
    <property type="entry name" value="Rsc/polybromo"/>
</dbReference>
<dbReference type="SMART" id="SM00439">
    <property type="entry name" value="BAH"/>
    <property type="match status" value="1"/>
</dbReference>
<dbReference type="GO" id="GO:0016586">
    <property type="term" value="C:RSC-type complex"/>
    <property type="evidence" value="ECO:0007669"/>
    <property type="project" value="InterPro"/>
</dbReference>
<dbReference type="Gene3D" id="1.20.920.10">
    <property type="entry name" value="Bromodomain-like"/>
    <property type="match status" value="1"/>
</dbReference>
<feature type="region of interest" description="Disordered" evidence="9">
    <location>
        <begin position="1"/>
        <end position="24"/>
    </location>
</feature>
<dbReference type="Pfam" id="PF00439">
    <property type="entry name" value="Bromodomain"/>
    <property type="match status" value="1"/>
</dbReference>
<evidence type="ECO:0000256" key="1">
    <source>
        <dbReference type="ARBA" id="ARBA00004123"/>
    </source>
</evidence>
<dbReference type="SMART" id="SM00297">
    <property type="entry name" value="BROMO"/>
    <property type="match status" value="1"/>
</dbReference>
<dbReference type="STRING" id="1160509.A0A3N4IHP4"/>
<dbReference type="OrthoDB" id="1742084at2759"/>
<keyword evidence="4" id="KW-0805">Transcription regulation</keyword>
<dbReference type="CDD" id="cd04717">
    <property type="entry name" value="BAH_polybromo"/>
    <property type="match status" value="1"/>
</dbReference>